<name>A0A238UN25_9ACTN</name>
<dbReference type="GO" id="GO:0030170">
    <property type="term" value="F:pyridoxal phosphate binding"/>
    <property type="evidence" value="ECO:0007669"/>
    <property type="project" value="InterPro"/>
</dbReference>
<evidence type="ECO:0000313" key="9">
    <source>
        <dbReference type="Proteomes" id="UP000198420"/>
    </source>
</evidence>
<accession>A0A238UN25</accession>
<dbReference type="GO" id="GO:0003677">
    <property type="term" value="F:DNA binding"/>
    <property type="evidence" value="ECO:0007669"/>
    <property type="project" value="UniProtKB-KW"/>
</dbReference>
<sequence>MNERVDGLPSGAGPELFLDVPPRGGRRRAVEESLRAAIGDGRLVAGARLPSTRDLAAQLGVARGTVAAAYEQLVAEGWLTARSGSGTRVAAEAGTPAPAGRASAVQPSAARHDLRPGRPDTGAFPRAAWARAMRYALREAPADAFDPGDPRGRPELRSTLAAYLGRVRGVRADPSHLVVCSGFTQALDLLAGVFAELGAGTAGMENPAIGDHVSIVASRLAVADIAVDAEGMSGAELAASGARVAVCTPAHQFPLGMSMSPARRTELLSWAEENLGWIVEDDYDGEFRYDRRPIGALQSRLPSRVIYVGSASKSLGPAVRLGWIACPPSLLEPLAEAKRRARPTSPLEQLALARLIDSGDYDRHLRGVRPAYRRRRDLLAGAVRERLPRARVLGIEAGLHAIIELPAGSPDEATVTAALRAASVGAHGLGDYLRPPLDDDPRRTSLVVGYGTPPAHLYQAAVDSLVSVLRRLDEAPASRTAQ</sequence>
<evidence type="ECO:0000256" key="1">
    <source>
        <dbReference type="ARBA" id="ARBA00005384"/>
    </source>
</evidence>
<evidence type="ECO:0000256" key="5">
    <source>
        <dbReference type="ARBA" id="ARBA00023163"/>
    </source>
</evidence>
<dbReference type="SMART" id="SM00345">
    <property type="entry name" value="HTH_GNTR"/>
    <property type="match status" value="1"/>
</dbReference>
<feature type="region of interest" description="Disordered" evidence="6">
    <location>
        <begin position="89"/>
        <end position="123"/>
    </location>
</feature>
<evidence type="ECO:0000256" key="3">
    <source>
        <dbReference type="ARBA" id="ARBA00023015"/>
    </source>
</evidence>
<dbReference type="OrthoDB" id="5415143at2"/>
<dbReference type="Gene3D" id="1.10.10.10">
    <property type="entry name" value="Winged helix-like DNA-binding domain superfamily/Winged helix DNA-binding domain"/>
    <property type="match status" value="1"/>
</dbReference>
<dbReference type="PROSITE" id="PS50949">
    <property type="entry name" value="HTH_GNTR"/>
    <property type="match status" value="1"/>
</dbReference>
<evidence type="ECO:0000256" key="6">
    <source>
        <dbReference type="SAM" id="MobiDB-lite"/>
    </source>
</evidence>
<dbReference type="CDD" id="cd00609">
    <property type="entry name" value="AAT_like"/>
    <property type="match status" value="1"/>
</dbReference>
<dbReference type="GO" id="GO:0008483">
    <property type="term" value="F:transaminase activity"/>
    <property type="evidence" value="ECO:0007669"/>
    <property type="project" value="UniProtKB-KW"/>
</dbReference>
<evidence type="ECO:0000259" key="7">
    <source>
        <dbReference type="PROSITE" id="PS50949"/>
    </source>
</evidence>
<dbReference type="Proteomes" id="UP000198420">
    <property type="component" value="Unassembled WGS sequence"/>
</dbReference>
<dbReference type="Pfam" id="PF00392">
    <property type="entry name" value="GntR"/>
    <property type="match status" value="1"/>
</dbReference>
<keyword evidence="4" id="KW-0238">DNA-binding</keyword>
<dbReference type="Pfam" id="PF00155">
    <property type="entry name" value="Aminotran_1_2"/>
    <property type="match status" value="1"/>
</dbReference>
<dbReference type="InterPro" id="IPR015424">
    <property type="entry name" value="PyrdxlP-dep_Trfase"/>
</dbReference>
<proteinExistence type="inferred from homology"/>
<dbReference type="PRINTS" id="PR00035">
    <property type="entry name" value="HTHGNTR"/>
</dbReference>
<organism evidence="8 9">
    <name type="scientific">Actinomadura mexicana</name>
    <dbReference type="NCBI Taxonomy" id="134959"/>
    <lineage>
        <taxon>Bacteria</taxon>
        <taxon>Bacillati</taxon>
        <taxon>Actinomycetota</taxon>
        <taxon>Actinomycetes</taxon>
        <taxon>Streptosporangiales</taxon>
        <taxon>Thermomonosporaceae</taxon>
        <taxon>Actinomadura</taxon>
    </lineage>
</organism>
<keyword evidence="2" id="KW-0663">Pyridoxal phosphate</keyword>
<dbReference type="InterPro" id="IPR004839">
    <property type="entry name" value="Aminotransferase_I/II_large"/>
</dbReference>
<keyword evidence="5" id="KW-0804">Transcription</keyword>
<dbReference type="GO" id="GO:0003700">
    <property type="term" value="F:DNA-binding transcription factor activity"/>
    <property type="evidence" value="ECO:0007669"/>
    <property type="project" value="InterPro"/>
</dbReference>
<dbReference type="CDD" id="cd07377">
    <property type="entry name" value="WHTH_GntR"/>
    <property type="match status" value="1"/>
</dbReference>
<keyword evidence="3" id="KW-0805">Transcription regulation</keyword>
<gene>
    <name evidence="8" type="ORF">SAMN06265355_10166</name>
</gene>
<keyword evidence="8" id="KW-0032">Aminotransferase</keyword>
<reference evidence="9" key="1">
    <citation type="submission" date="2017-06" db="EMBL/GenBank/DDBJ databases">
        <authorList>
            <person name="Varghese N."/>
            <person name="Submissions S."/>
        </authorList>
    </citation>
    <scope>NUCLEOTIDE SEQUENCE [LARGE SCALE GENOMIC DNA]</scope>
    <source>
        <strain evidence="9">DSM 44485</strain>
    </source>
</reference>
<dbReference type="InterPro" id="IPR000524">
    <property type="entry name" value="Tscrpt_reg_HTH_GntR"/>
</dbReference>
<keyword evidence="8" id="KW-0808">Transferase</keyword>
<dbReference type="InterPro" id="IPR036390">
    <property type="entry name" value="WH_DNA-bd_sf"/>
</dbReference>
<dbReference type="RefSeq" id="WP_089309518.1">
    <property type="nucleotide sequence ID" value="NZ_FZNP01000001.1"/>
</dbReference>
<evidence type="ECO:0000256" key="4">
    <source>
        <dbReference type="ARBA" id="ARBA00023125"/>
    </source>
</evidence>
<dbReference type="PANTHER" id="PTHR46577:SF1">
    <property type="entry name" value="HTH-TYPE TRANSCRIPTIONAL REGULATORY PROTEIN GABR"/>
    <property type="match status" value="1"/>
</dbReference>
<dbReference type="AlphaFoldDB" id="A0A238UN25"/>
<evidence type="ECO:0000256" key="2">
    <source>
        <dbReference type="ARBA" id="ARBA00022898"/>
    </source>
</evidence>
<dbReference type="Gene3D" id="3.40.640.10">
    <property type="entry name" value="Type I PLP-dependent aspartate aminotransferase-like (Major domain)"/>
    <property type="match status" value="1"/>
</dbReference>
<dbReference type="SUPFAM" id="SSF46785">
    <property type="entry name" value="Winged helix' DNA-binding domain"/>
    <property type="match status" value="1"/>
</dbReference>
<comment type="similarity">
    <text evidence="1">In the C-terminal section; belongs to the class-I pyridoxal-phosphate-dependent aminotransferase family.</text>
</comment>
<evidence type="ECO:0000313" key="8">
    <source>
        <dbReference type="EMBL" id="SNR22903.1"/>
    </source>
</evidence>
<dbReference type="InterPro" id="IPR015421">
    <property type="entry name" value="PyrdxlP-dep_Trfase_major"/>
</dbReference>
<feature type="domain" description="HTH gntR-type" evidence="7">
    <location>
        <begin position="24"/>
        <end position="92"/>
    </location>
</feature>
<keyword evidence="9" id="KW-1185">Reference proteome</keyword>
<dbReference type="PANTHER" id="PTHR46577">
    <property type="entry name" value="HTH-TYPE TRANSCRIPTIONAL REGULATORY PROTEIN GABR"/>
    <property type="match status" value="1"/>
</dbReference>
<dbReference type="SUPFAM" id="SSF53383">
    <property type="entry name" value="PLP-dependent transferases"/>
    <property type="match status" value="1"/>
</dbReference>
<dbReference type="InterPro" id="IPR051446">
    <property type="entry name" value="HTH_trans_reg/aminotransferase"/>
</dbReference>
<dbReference type="EMBL" id="FZNP01000001">
    <property type="protein sequence ID" value="SNR22903.1"/>
    <property type="molecule type" value="Genomic_DNA"/>
</dbReference>
<feature type="region of interest" description="Disordered" evidence="6">
    <location>
        <begin position="1"/>
        <end position="25"/>
    </location>
</feature>
<dbReference type="InterPro" id="IPR036388">
    <property type="entry name" value="WH-like_DNA-bd_sf"/>
</dbReference>
<protein>
    <submittedName>
        <fullName evidence="8">GntR family transcriptional regulator / MocR family aminotransferase</fullName>
    </submittedName>
</protein>